<feature type="transmembrane region" description="Helical" evidence="1">
    <location>
        <begin position="172"/>
        <end position="192"/>
    </location>
</feature>
<feature type="transmembrane region" description="Helical" evidence="1">
    <location>
        <begin position="12"/>
        <end position="36"/>
    </location>
</feature>
<feature type="transmembrane region" description="Helical" evidence="1">
    <location>
        <begin position="129"/>
        <end position="152"/>
    </location>
</feature>
<evidence type="ECO:0000313" key="2">
    <source>
        <dbReference type="EMBL" id="KAE9402333.1"/>
    </source>
</evidence>
<name>A0A6A4HWW1_9AGAR</name>
<feature type="transmembrane region" description="Helical" evidence="1">
    <location>
        <begin position="48"/>
        <end position="69"/>
    </location>
</feature>
<accession>A0A6A4HWW1</accession>
<feature type="non-terminal residue" evidence="2">
    <location>
        <position position="291"/>
    </location>
</feature>
<dbReference type="Proteomes" id="UP000799118">
    <property type="component" value="Unassembled WGS sequence"/>
</dbReference>
<dbReference type="AlphaFoldDB" id="A0A6A4HWW1"/>
<gene>
    <name evidence="2" type="ORF">BT96DRAFT_855837</name>
</gene>
<dbReference type="OrthoDB" id="3346544at2759"/>
<organism evidence="2 3">
    <name type="scientific">Gymnopus androsaceus JB14</name>
    <dbReference type="NCBI Taxonomy" id="1447944"/>
    <lineage>
        <taxon>Eukaryota</taxon>
        <taxon>Fungi</taxon>
        <taxon>Dikarya</taxon>
        <taxon>Basidiomycota</taxon>
        <taxon>Agaricomycotina</taxon>
        <taxon>Agaricomycetes</taxon>
        <taxon>Agaricomycetidae</taxon>
        <taxon>Agaricales</taxon>
        <taxon>Marasmiineae</taxon>
        <taxon>Omphalotaceae</taxon>
        <taxon>Gymnopus</taxon>
    </lineage>
</organism>
<evidence type="ECO:0000313" key="3">
    <source>
        <dbReference type="Proteomes" id="UP000799118"/>
    </source>
</evidence>
<keyword evidence="1" id="KW-1133">Transmembrane helix</keyword>
<keyword evidence="3" id="KW-1185">Reference proteome</keyword>
<feature type="transmembrane region" description="Helical" evidence="1">
    <location>
        <begin position="212"/>
        <end position="233"/>
    </location>
</feature>
<sequence length="291" mass="32486">MQQMSLQKIILIATWLEAVLYGMFVITFALTMYLSYGNSSMIRRPDRQSGVLAIISVAMFILGTFHILLNCLRMIQGYTEDPAGPLAFYDTINLWSSVTKNVVYATQEVLGSVAATYRCYVLWDRDWRFLLLPTVLILGSLVSGYGACALLAKPGIGSSIFNAKLASWVRIFYALAVIQNVITTSLMAYRIWTSYKRTSACKHNSRGLLRVIRILIESAALQLIPELALLVFYSANMNAHYIALEAITPLVGITFNAITIRLRLKDFSPETITTPESHPVQTIGSMPLRRG</sequence>
<keyword evidence="1" id="KW-0472">Membrane</keyword>
<evidence type="ECO:0000256" key="1">
    <source>
        <dbReference type="SAM" id="Phobius"/>
    </source>
</evidence>
<protein>
    <submittedName>
        <fullName evidence="2">Uncharacterized protein</fullName>
    </submittedName>
</protein>
<feature type="transmembrane region" description="Helical" evidence="1">
    <location>
        <begin position="239"/>
        <end position="258"/>
    </location>
</feature>
<keyword evidence="1" id="KW-0812">Transmembrane</keyword>
<reference evidence="2" key="1">
    <citation type="journal article" date="2019" name="Environ. Microbiol.">
        <title>Fungal ecological strategies reflected in gene transcription - a case study of two litter decomposers.</title>
        <authorList>
            <person name="Barbi F."/>
            <person name="Kohler A."/>
            <person name="Barry K."/>
            <person name="Baskaran P."/>
            <person name="Daum C."/>
            <person name="Fauchery L."/>
            <person name="Ihrmark K."/>
            <person name="Kuo A."/>
            <person name="LaButti K."/>
            <person name="Lipzen A."/>
            <person name="Morin E."/>
            <person name="Grigoriev I.V."/>
            <person name="Henrissat B."/>
            <person name="Lindahl B."/>
            <person name="Martin F."/>
        </authorList>
    </citation>
    <scope>NUCLEOTIDE SEQUENCE</scope>
    <source>
        <strain evidence="2">JB14</strain>
    </source>
</reference>
<proteinExistence type="predicted"/>
<dbReference type="EMBL" id="ML769436">
    <property type="protein sequence ID" value="KAE9402333.1"/>
    <property type="molecule type" value="Genomic_DNA"/>
</dbReference>